<dbReference type="SMART" id="SM00530">
    <property type="entry name" value="HTH_XRE"/>
    <property type="match status" value="1"/>
</dbReference>
<dbReference type="Pfam" id="PF01381">
    <property type="entry name" value="HTH_3"/>
    <property type="match status" value="1"/>
</dbReference>
<evidence type="ECO:0000313" key="5">
    <source>
        <dbReference type="EMBL" id="AGA69226.1"/>
    </source>
</evidence>
<protein>
    <submittedName>
        <fullName evidence="5">Putative transcriptional regulator</fullName>
    </submittedName>
</protein>
<keyword evidence="2" id="KW-0238">DNA-binding</keyword>
<dbReference type="GO" id="GO:0003700">
    <property type="term" value="F:DNA-binding transcription factor activity"/>
    <property type="evidence" value="ECO:0007669"/>
    <property type="project" value="TreeGrafter"/>
</dbReference>
<dbReference type="GO" id="GO:0003677">
    <property type="term" value="F:DNA binding"/>
    <property type="evidence" value="ECO:0007669"/>
    <property type="project" value="UniProtKB-KW"/>
</dbReference>
<dbReference type="RefSeq" id="WP_015262216.1">
    <property type="nucleotide sequence ID" value="NC_019903.1"/>
</dbReference>
<dbReference type="EMBL" id="CP003344">
    <property type="protein sequence ID" value="AGA69226.1"/>
    <property type="molecule type" value="Genomic_DNA"/>
</dbReference>
<sequence length="115" mass="12871">MSDISKIVGDRIRILRSEKGLSQEDLAGKAGIDSSHLGRLERGERNPSLISLDKILKALGVTFEDLFKYIQPTNTETDSTTMSLIINKLNTLSLEDQKLILNLIDTTFQLMKHKA</sequence>
<evidence type="ECO:0000256" key="2">
    <source>
        <dbReference type="ARBA" id="ARBA00023125"/>
    </source>
</evidence>
<keyword evidence="6" id="KW-1185">Reference proteome</keyword>
<dbReference type="HOGENOM" id="CLU_066192_17_5_9"/>
<dbReference type="KEGG" id="ddl:Desdi_1750"/>
<gene>
    <name evidence="5" type="ordered locus">Desdi_1750</name>
</gene>
<dbReference type="InterPro" id="IPR010982">
    <property type="entry name" value="Lambda_DNA-bd_dom_sf"/>
</dbReference>
<dbReference type="OrthoDB" id="371153at2"/>
<dbReference type="SUPFAM" id="SSF47413">
    <property type="entry name" value="lambda repressor-like DNA-binding domains"/>
    <property type="match status" value="1"/>
</dbReference>
<keyword evidence="3" id="KW-0804">Transcription</keyword>
<name>L0F987_DESDL</name>
<evidence type="ECO:0000256" key="3">
    <source>
        <dbReference type="ARBA" id="ARBA00023163"/>
    </source>
</evidence>
<dbReference type="STRING" id="871963.Desdi_1750"/>
<dbReference type="Gene3D" id="1.10.260.40">
    <property type="entry name" value="lambda repressor-like DNA-binding domains"/>
    <property type="match status" value="1"/>
</dbReference>
<reference evidence="6" key="1">
    <citation type="submission" date="2012-02" db="EMBL/GenBank/DDBJ databases">
        <title>Complete sequence of Desulfitobacterium dichloroeliminans LMG P-21439.</title>
        <authorList>
            <person name="Lucas S."/>
            <person name="Han J."/>
            <person name="Lapidus A."/>
            <person name="Cheng J.-F."/>
            <person name="Goodwin L."/>
            <person name="Pitluck S."/>
            <person name="Peters L."/>
            <person name="Ovchinnikova G."/>
            <person name="Teshima H."/>
            <person name="Detter J.C."/>
            <person name="Han C."/>
            <person name="Tapia R."/>
            <person name="Land M."/>
            <person name="Hauser L."/>
            <person name="Kyrpides N."/>
            <person name="Ivanova N."/>
            <person name="Pagani I."/>
            <person name="Kruse T."/>
            <person name="de Vos W.M."/>
            <person name="Boon N."/>
            <person name="Smidt H."/>
            <person name="Woyke T."/>
        </authorList>
    </citation>
    <scope>NUCLEOTIDE SEQUENCE [LARGE SCALE GENOMIC DNA]</scope>
    <source>
        <strain evidence="6">LMG P-21439 / DCA1</strain>
    </source>
</reference>
<feature type="domain" description="HTH cro/C1-type" evidence="4">
    <location>
        <begin position="12"/>
        <end position="66"/>
    </location>
</feature>
<dbReference type="CDD" id="cd00093">
    <property type="entry name" value="HTH_XRE"/>
    <property type="match status" value="1"/>
</dbReference>
<evidence type="ECO:0000313" key="6">
    <source>
        <dbReference type="Proteomes" id="UP000010797"/>
    </source>
</evidence>
<dbReference type="eggNOG" id="COG1476">
    <property type="taxonomic scope" value="Bacteria"/>
</dbReference>
<dbReference type="PANTHER" id="PTHR46797">
    <property type="entry name" value="HTH-TYPE TRANSCRIPTIONAL REGULATOR"/>
    <property type="match status" value="1"/>
</dbReference>
<evidence type="ECO:0000259" key="4">
    <source>
        <dbReference type="PROSITE" id="PS50943"/>
    </source>
</evidence>
<dbReference type="InterPro" id="IPR050807">
    <property type="entry name" value="TransReg_Diox_bact_type"/>
</dbReference>
<accession>L0F987</accession>
<proteinExistence type="predicted"/>
<organism evidence="5 6">
    <name type="scientific">Desulfitobacterium dichloroeliminans (strain LMG P-21439 / DCA1)</name>
    <dbReference type="NCBI Taxonomy" id="871963"/>
    <lineage>
        <taxon>Bacteria</taxon>
        <taxon>Bacillati</taxon>
        <taxon>Bacillota</taxon>
        <taxon>Clostridia</taxon>
        <taxon>Eubacteriales</taxon>
        <taxon>Desulfitobacteriaceae</taxon>
        <taxon>Desulfitobacterium</taxon>
    </lineage>
</organism>
<evidence type="ECO:0000256" key="1">
    <source>
        <dbReference type="ARBA" id="ARBA00023015"/>
    </source>
</evidence>
<keyword evidence="1" id="KW-0805">Transcription regulation</keyword>
<dbReference type="PANTHER" id="PTHR46797:SF23">
    <property type="entry name" value="HTH-TYPE TRANSCRIPTIONAL REGULATOR SUTR"/>
    <property type="match status" value="1"/>
</dbReference>
<dbReference type="InterPro" id="IPR001387">
    <property type="entry name" value="Cro/C1-type_HTH"/>
</dbReference>
<dbReference type="AlphaFoldDB" id="L0F987"/>
<dbReference type="PROSITE" id="PS50943">
    <property type="entry name" value="HTH_CROC1"/>
    <property type="match status" value="1"/>
</dbReference>
<dbReference type="GO" id="GO:0005829">
    <property type="term" value="C:cytosol"/>
    <property type="evidence" value="ECO:0007669"/>
    <property type="project" value="TreeGrafter"/>
</dbReference>
<dbReference type="Proteomes" id="UP000010797">
    <property type="component" value="Chromosome"/>
</dbReference>